<comment type="caution">
    <text evidence="1">The sequence shown here is derived from an EMBL/GenBank/DDBJ whole genome shotgun (WGS) entry which is preliminary data.</text>
</comment>
<organism evidence="1 2">
    <name type="scientific">Russula earlei</name>
    <dbReference type="NCBI Taxonomy" id="71964"/>
    <lineage>
        <taxon>Eukaryota</taxon>
        <taxon>Fungi</taxon>
        <taxon>Dikarya</taxon>
        <taxon>Basidiomycota</taxon>
        <taxon>Agaricomycotina</taxon>
        <taxon>Agaricomycetes</taxon>
        <taxon>Russulales</taxon>
        <taxon>Russulaceae</taxon>
        <taxon>Russula</taxon>
    </lineage>
</organism>
<dbReference type="EMBL" id="JAGFNK010000202">
    <property type="protein sequence ID" value="KAI9459102.1"/>
    <property type="molecule type" value="Genomic_DNA"/>
</dbReference>
<reference evidence="1" key="1">
    <citation type="submission" date="2021-03" db="EMBL/GenBank/DDBJ databases">
        <title>Evolutionary priming and transition to the ectomycorrhizal habit in an iconic lineage of mushroom-forming fungi: is preadaptation a requirement?</title>
        <authorList>
            <consortium name="DOE Joint Genome Institute"/>
            <person name="Looney B.P."/>
            <person name="Miyauchi S."/>
            <person name="Morin E."/>
            <person name="Drula E."/>
            <person name="Courty P.E."/>
            <person name="Chicoki N."/>
            <person name="Fauchery L."/>
            <person name="Kohler A."/>
            <person name="Kuo A."/>
            <person name="LaButti K."/>
            <person name="Pangilinan J."/>
            <person name="Lipzen A."/>
            <person name="Riley R."/>
            <person name="Andreopoulos W."/>
            <person name="He G."/>
            <person name="Johnson J."/>
            <person name="Barry K.W."/>
            <person name="Grigoriev I.V."/>
            <person name="Nagy L."/>
            <person name="Hibbett D."/>
            <person name="Henrissat B."/>
            <person name="Matheny P.B."/>
            <person name="Labbe J."/>
            <person name="Martin A.F."/>
        </authorList>
    </citation>
    <scope>NUCLEOTIDE SEQUENCE</scope>
    <source>
        <strain evidence="1">BPL698</strain>
    </source>
</reference>
<proteinExistence type="predicted"/>
<protein>
    <submittedName>
        <fullName evidence="1">Uncharacterized protein</fullName>
    </submittedName>
</protein>
<accession>A0ACC0U366</accession>
<evidence type="ECO:0000313" key="1">
    <source>
        <dbReference type="EMBL" id="KAI9459102.1"/>
    </source>
</evidence>
<gene>
    <name evidence="1" type="ORF">F5148DRAFT_1150891</name>
</gene>
<dbReference type="Proteomes" id="UP001207468">
    <property type="component" value="Unassembled WGS sequence"/>
</dbReference>
<keyword evidence="2" id="KW-1185">Reference proteome</keyword>
<evidence type="ECO:0000313" key="2">
    <source>
        <dbReference type="Proteomes" id="UP001207468"/>
    </source>
</evidence>
<name>A0ACC0U366_9AGAM</name>
<sequence>MANHLTVVPGSRRPIRIDSTGVVVDIAIQRSNHASFSSKIGTNPSASRRKPQTTYRSPSLQFPSDLCIERSGQFIRHSPSGHGPPSAPSTRSSHASPGHGGAASTVSTAAAVKLKYPMKPPLPMYHPLGRLALSLPQLDFGVHSRGSSSQTDDAARGTASHNRRPAARLRDVADTESVDAGTPLALPADAPAPPDKPSPRKRRNGGQSSSRRRRREADDGDATYPAKRTRANRAPLMPPSDGGSPGNGGADAADVDGSEEGVKAPERRSTRSRAAAQAKPPVRRNSSASDRTQTWAAEERGR</sequence>